<organism evidence="2 3">
    <name type="scientific">Nitrospira tepida</name>
    <dbReference type="NCBI Taxonomy" id="2973512"/>
    <lineage>
        <taxon>Bacteria</taxon>
        <taxon>Pseudomonadati</taxon>
        <taxon>Nitrospirota</taxon>
        <taxon>Nitrospiria</taxon>
        <taxon>Nitrospirales</taxon>
        <taxon>Nitrospiraceae</taxon>
        <taxon>Nitrospira</taxon>
    </lineage>
</organism>
<dbReference type="AlphaFoldDB" id="A0AA86N012"/>
<dbReference type="KEGG" id="nti:DNFV4_02612"/>
<protein>
    <submittedName>
        <fullName evidence="2">Uncharacterized protein</fullName>
    </submittedName>
</protein>
<feature type="region of interest" description="Disordered" evidence="1">
    <location>
        <begin position="42"/>
        <end position="80"/>
    </location>
</feature>
<gene>
    <name evidence="2" type="ORF">DNFV4_02612</name>
</gene>
<evidence type="ECO:0000313" key="3">
    <source>
        <dbReference type="Proteomes" id="UP001179121"/>
    </source>
</evidence>
<accession>A0AA86N012</accession>
<reference evidence="2" key="1">
    <citation type="submission" date="2022-10" db="EMBL/GenBank/DDBJ databases">
        <authorList>
            <person name="Koch H."/>
        </authorList>
    </citation>
    <scope>NUCLEOTIDE SEQUENCE</scope>
    <source>
        <strain evidence="2">DNF</strain>
    </source>
</reference>
<sequence length="80" mass="8521">MSLPAHDGQFAKVLVEGNEDSTLPMCQGQNLVIAGISRPVSRPDNIVPRGFQRINGTTPDTGIEQKFHEADSSGSGSIRS</sequence>
<proteinExistence type="predicted"/>
<dbReference type="Proteomes" id="UP001179121">
    <property type="component" value="Chromosome"/>
</dbReference>
<evidence type="ECO:0000256" key="1">
    <source>
        <dbReference type="SAM" id="MobiDB-lite"/>
    </source>
</evidence>
<keyword evidence="3" id="KW-1185">Reference proteome</keyword>
<dbReference type="EMBL" id="OX365700">
    <property type="protein sequence ID" value="CAI4032184.1"/>
    <property type="molecule type" value="Genomic_DNA"/>
</dbReference>
<name>A0AA86N012_9BACT</name>
<evidence type="ECO:0000313" key="2">
    <source>
        <dbReference type="EMBL" id="CAI4032184.1"/>
    </source>
</evidence>